<organism evidence="1 2">
    <name type="scientific">Dyadobacter psychrophilus</name>
    <dbReference type="NCBI Taxonomy" id="651661"/>
    <lineage>
        <taxon>Bacteria</taxon>
        <taxon>Pseudomonadati</taxon>
        <taxon>Bacteroidota</taxon>
        <taxon>Cytophagia</taxon>
        <taxon>Cytophagales</taxon>
        <taxon>Spirosomataceae</taxon>
        <taxon>Dyadobacter</taxon>
    </lineage>
</organism>
<dbReference type="AlphaFoldDB" id="A0A1T5CH25"/>
<dbReference type="EMBL" id="FUZA01000001">
    <property type="protein sequence ID" value="SKB58757.1"/>
    <property type="molecule type" value="Genomic_DNA"/>
</dbReference>
<protein>
    <submittedName>
        <fullName evidence="1">Uncharacterized protein</fullName>
    </submittedName>
</protein>
<evidence type="ECO:0000313" key="1">
    <source>
        <dbReference type="EMBL" id="SKB58757.1"/>
    </source>
</evidence>
<keyword evidence="2" id="KW-1185">Reference proteome</keyword>
<sequence length="60" mass="7209">MAFNECESRLHYFEPFHRDYITTQNAYGSNVKDVYDKHETELEAITEQGKRFDRHLQISV</sequence>
<reference evidence="2" key="1">
    <citation type="submission" date="2017-02" db="EMBL/GenBank/DDBJ databases">
        <authorList>
            <person name="Varghese N."/>
            <person name="Submissions S."/>
        </authorList>
    </citation>
    <scope>NUCLEOTIDE SEQUENCE [LARGE SCALE GENOMIC DNA]</scope>
    <source>
        <strain evidence="2">DSM 22270</strain>
    </source>
</reference>
<proteinExistence type="predicted"/>
<evidence type="ECO:0000313" key="2">
    <source>
        <dbReference type="Proteomes" id="UP000190897"/>
    </source>
</evidence>
<name>A0A1T5CH25_9BACT</name>
<gene>
    <name evidence="1" type="ORF">SAMN05660293_01253</name>
</gene>
<dbReference type="STRING" id="651661.SAMN05660293_01253"/>
<accession>A0A1T5CH25</accession>
<dbReference type="Proteomes" id="UP000190897">
    <property type="component" value="Unassembled WGS sequence"/>
</dbReference>